<keyword evidence="5" id="KW-0677">Repeat</keyword>
<sequence>MTGTSNSLPGMPFYCLRVRFLCFPFSMAAAVFLALILSFSAVSAVTNITTDEHALLSLKASITTNWSSSATHVCNWTGATHVYNWTEVICNRHRRVAALSLSNMGLLGTLPPSMGNLSFLVSLTLRNNSFSGDIPKEMAQLRRIKVINLNFNDFSGGLPTLTRVVGAYRRSSRSNLAGRNQPQHLLNVVASHEDKFVSHKNRMAVWSFKGCLSLGATVSLVKCSSSSCLFSMNFNFLCQRS</sequence>
<dbReference type="PANTHER" id="PTHR47986:SF10">
    <property type="entry name" value="RECEPTOR-LIKE KINASE TMK4"/>
    <property type="match status" value="1"/>
</dbReference>
<accession>A0AA88UFX3</accession>
<keyword evidence="8" id="KW-0675">Receptor</keyword>
<evidence type="ECO:0000256" key="6">
    <source>
        <dbReference type="ARBA" id="ARBA00022989"/>
    </source>
</evidence>
<gene>
    <name evidence="11" type="ORF">RJ640_027927</name>
</gene>
<organism evidence="11 12">
    <name type="scientific">Escallonia rubra</name>
    <dbReference type="NCBI Taxonomy" id="112253"/>
    <lineage>
        <taxon>Eukaryota</taxon>
        <taxon>Viridiplantae</taxon>
        <taxon>Streptophyta</taxon>
        <taxon>Embryophyta</taxon>
        <taxon>Tracheophyta</taxon>
        <taxon>Spermatophyta</taxon>
        <taxon>Magnoliopsida</taxon>
        <taxon>eudicotyledons</taxon>
        <taxon>Gunneridae</taxon>
        <taxon>Pentapetalae</taxon>
        <taxon>asterids</taxon>
        <taxon>campanulids</taxon>
        <taxon>Escalloniales</taxon>
        <taxon>Escalloniaceae</taxon>
        <taxon>Escallonia</taxon>
    </lineage>
</organism>
<protein>
    <recommendedName>
        <fullName evidence="10">Leucine-rich repeat-containing N-terminal plant-type domain-containing protein</fullName>
    </recommendedName>
</protein>
<proteinExistence type="predicted"/>
<dbReference type="PANTHER" id="PTHR47986">
    <property type="entry name" value="OSJNBA0070M12.3 PROTEIN"/>
    <property type="match status" value="1"/>
</dbReference>
<evidence type="ECO:0000256" key="7">
    <source>
        <dbReference type="ARBA" id="ARBA00023136"/>
    </source>
</evidence>
<evidence type="ECO:0000256" key="8">
    <source>
        <dbReference type="ARBA" id="ARBA00023170"/>
    </source>
</evidence>
<evidence type="ECO:0000256" key="3">
    <source>
        <dbReference type="ARBA" id="ARBA00022692"/>
    </source>
</evidence>
<reference evidence="11" key="1">
    <citation type="submission" date="2022-12" db="EMBL/GenBank/DDBJ databases">
        <title>Draft genome assemblies for two species of Escallonia (Escalloniales).</title>
        <authorList>
            <person name="Chanderbali A."/>
            <person name="Dervinis C."/>
            <person name="Anghel I."/>
            <person name="Soltis D."/>
            <person name="Soltis P."/>
            <person name="Zapata F."/>
        </authorList>
    </citation>
    <scope>NUCLEOTIDE SEQUENCE</scope>
    <source>
        <strain evidence="11">UCBG92.1500</strain>
        <tissue evidence="11">Leaf</tissue>
    </source>
</reference>
<dbReference type="InterPro" id="IPR032675">
    <property type="entry name" value="LRR_dom_sf"/>
</dbReference>
<feature type="domain" description="Leucine-rich repeat-containing N-terminal plant-type" evidence="10">
    <location>
        <begin position="50"/>
        <end position="78"/>
    </location>
</feature>
<dbReference type="GO" id="GO:0016020">
    <property type="term" value="C:membrane"/>
    <property type="evidence" value="ECO:0007669"/>
    <property type="project" value="UniProtKB-SubCell"/>
</dbReference>
<keyword evidence="6" id="KW-1133">Transmembrane helix</keyword>
<evidence type="ECO:0000256" key="9">
    <source>
        <dbReference type="ARBA" id="ARBA00023180"/>
    </source>
</evidence>
<keyword evidence="2" id="KW-0433">Leucine-rich repeat</keyword>
<dbReference type="AlphaFoldDB" id="A0AA88UFX3"/>
<keyword evidence="4" id="KW-0732">Signal</keyword>
<evidence type="ECO:0000256" key="1">
    <source>
        <dbReference type="ARBA" id="ARBA00004167"/>
    </source>
</evidence>
<dbReference type="InterPro" id="IPR001611">
    <property type="entry name" value="Leu-rich_rpt"/>
</dbReference>
<dbReference type="Gene3D" id="3.80.10.10">
    <property type="entry name" value="Ribonuclease Inhibitor"/>
    <property type="match status" value="1"/>
</dbReference>
<dbReference type="Pfam" id="PF08263">
    <property type="entry name" value="LRRNT_2"/>
    <property type="match status" value="1"/>
</dbReference>
<keyword evidence="9" id="KW-0325">Glycoprotein</keyword>
<name>A0AA88UFX3_9ASTE</name>
<evidence type="ECO:0000256" key="2">
    <source>
        <dbReference type="ARBA" id="ARBA00022614"/>
    </source>
</evidence>
<dbReference type="InterPro" id="IPR052422">
    <property type="entry name" value="Auxin_Ser/Thr_Kinase"/>
</dbReference>
<keyword evidence="12" id="KW-1185">Reference proteome</keyword>
<evidence type="ECO:0000256" key="5">
    <source>
        <dbReference type="ARBA" id="ARBA00022737"/>
    </source>
</evidence>
<dbReference type="EMBL" id="JAVXUO010001324">
    <property type="protein sequence ID" value="KAK2983429.1"/>
    <property type="molecule type" value="Genomic_DNA"/>
</dbReference>
<evidence type="ECO:0000256" key="4">
    <source>
        <dbReference type="ARBA" id="ARBA00022729"/>
    </source>
</evidence>
<dbReference type="Proteomes" id="UP001187471">
    <property type="component" value="Unassembled WGS sequence"/>
</dbReference>
<dbReference type="Pfam" id="PF00560">
    <property type="entry name" value="LRR_1"/>
    <property type="match status" value="1"/>
</dbReference>
<evidence type="ECO:0000259" key="10">
    <source>
        <dbReference type="Pfam" id="PF08263"/>
    </source>
</evidence>
<keyword evidence="7" id="KW-0472">Membrane</keyword>
<dbReference type="SUPFAM" id="SSF52058">
    <property type="entry name" value="L domain-like"/>
    <property type="match status" value="1"/>
</dbReference>
<comment type="subcellular location">
    <subcellularLocation>
        <location evidence="1">Membrane</location>
        <topology evidence="1">Single-pass membrane protein</topology>
    </subcellularLocation>
</comment>
<keyword evidence="3" id="KW-0812">Transmembrane</keyword>
<dbReference type="InterPro" id="IPR013210">
    <property type="entry name" value="LRR_N_plant-typ"/>
</dbReference>
<evidence type="ECO:0000313" key="12">
    <source>
        <dbReference type="Proteomes" id="UP001187471"/>
    </source>
</evidence>
<comment type="caution">
    <text evidence="11">The sequence shown here is derived from an EMBL/GenBank/DDBJ whole genome shotgun (WGS) entry which is preliminary data.</text>
</comment>
<evidence type="ECO:0000313" key="11">
    <source>
        <dbReference type="EMBL" id="KAK2983429.1"/>
    </source>
</evidence>
<dbReference type="FunFam" id="3.80.10.10:FF:000129">
    <property type="entry name" value="Leucine-rich repeat receptor-like kinase"/>
    <property type="match status" value="1"/>
</dbReference>